<comment type="caution">
    <text evidence="10">The sequence shown here is derived from an EMBL/GenBank/DDBJ whole genome shotgun (WGS) entry which is preliminary data.</text>
</comment>
<dbReference type="Gene3D" id="3.40.50.150">
    <property type="entry name" value="Vaccinia Virus protein VP39"/>
    <property type="match status" value="1"/>
</dbReference>
<dbReference type="HAMAP" id="MF_00835">
    <property type="entry name" value="BioC"/>
    <property type="match status" value="1"/>
</dbReference>
<dbReference type="GO" id="GO:0032259">
    <property type="term" value="P:methylation"/>
    <property type="evidence" value="ECO:0007669"/>
    <property type="project" value="UniProtKB-KW"/>
</dbReference>
<dbReference type="InterPro" id="IPR029063">
    <property type="entry name" value="SAM-dependent_MTases_sf"/>
</dbReference>
<evidence type="ECO:0000256" key="8">
    <source>
        <dbReference type="HAMAP-Rule" id="MF_00835"/>
    </source>
</evidence>
<dbReference type="AlphaFoldDB" id="A0A0A5I1D5"/>
<gene>
    <name evidence="8" type="primary">bioC</name>
    <name evidence="10" type="ORF">NM06_06845</name>
</gene>
<dbReference type="InterPro" id="IPR050602">
    <property type="entry name" value="Malonyl-ACP_OMT"/>
</dbReference>
<feature type="domain" description="Methyltransferase type 11" evidence="9">
    <location>
        <begin position="57"/>
        <end position="150"/>
    </location>
</feature>
<evidence type="ECO:0000256" key="5">
    <source>
        <dbReference type="ARBA" id="ARBA00022679"/>
    </source>
</evidence>
<dbReference type="NCBIfam" id="TIGR02072">
    <property type="entry name" value="BioC"/>
    <property type="match status" value="1"/>
</dbReference>
<evidence type="ECO:0000259" key="9">
    <source>
        <dbReference type="Pfam" id="PF08241"/>
    </source>
</evidence>
<dbReference type="Proteomes" id="UP000030451">
    <property type="component" value="Unassembled WGS sequence"/>
</dbReference>
<dbReference type="OrthoDB" id="9760689at2"/>
<dbReference type="STRING" id="379097.SE23_13645"/>
<comment type="function">
    <text evidence="8">Converts the free carboxyl group of a malonyl-thioester to its methyl ester by transfer of a methyl group from S-adenosyl-L-methionine (SAM). It allows to synthesize pimeloyl-ACP via the fatty acid synthetic pathway.</text>
</comment>
<dbReference type="GO" id="GO:0010340">
    <property type="term" value="F:carboxyl-O-methyltransferase activity"/>
    <property type="evidence" value="ECO:0007669"/>
    <property type="project" value="UniProtKB-UniRule"/>
</dbReference>
<accession>A0A0A5I1D5</accession>
<evidence type="ECO:0000256" key="4">
    <source>
        <dbReference type="ARBA" id="ARBA00022603"/>
    </source>
</evidence>
<evidence type="ECO:0000313" key="11">
    <source>
        <dbReference type="Proteomes" id="UP000030451"/>
    </source>
</evidence>
<comment type="catalytic activity">
    <reaction evidence="1 8">
        <text>malonyl-[ACP] + S-adenosyl-L-methionine = malonyl-[ACP] methyl ester + S-adenosyl-L-homocysteine</text>
        <dbReference type="Rhea" id="RHEA:17105"/>
        <dbReference type="Rhea" id="RHEA-COMP:9623"/>
        <dbReference type="Rhea" id="RHEA-COMP:9954"/>
        <dbReference type="ChEBI" id="CHEBI:57856"/>
        <dbReference type="ChEBI" id="CHEBI:59789"/>
        <dbReference type="ChEBI" id="CHEBI:78449"/>
        <dbReference type="ChEBI" id="CHEBI:78845"/>
        <dbReference type="EC" id="2.1.1.197"/>
    </reaction>
</comment>
<protein>
    <recommendedName>
        <fullName evidence="3 8">Malonyl-[acyl-carrier protein] O-methyltransferase</fullName>
        <shortName evidence="8">Malonyl-ACP O-methyltransferase</shortName>
        <ecNumber evidence="3 8">2.1.1.197</ecNumber>
    </recommendedName>
    <alternativeName>
        <fullName evidence="8">Biotin synthesis protein BioC</fullName>
    </alternativeName>
</protein>
<proteinExistence type="inferred from homology"/>
<evidence type="ECO:0000256" key="7">
    <source>
        <dbReference type="ARBA" id="ARBA00022756"/>
    </source>
</evidence>
<dbReference type="Pfam" id="PF08241">
    <property type="entry name" value="Methyltransf_11"/>
    <property type="match status" value="1"/>
</dbReference>
<keyword evidence="5 8" id="KW-0808">Transferase</keyword>
<dbReference type="PANTHER" id="PTHR13090:SF1">
    <property type="entry name" value="ARGININE-HYDROXYLASE NDUFAF5, MITOCHONDRIAL"/>
    <property type="match status" value="1"/>
</dbReference>
<comment type="pathway">
    <text evidence="2 8">Cofactor biosynthesis; biotin biosynthesis.</text>
</comment>
<dbReference type="UniPathway" id="UPA00078"/>
<dbReference type="EC" id="2.1.1.197" evidence="3 8"/>
<dbReference type="GO" id="GO:0008757">
    <property type="term" value="F:S-adenosylmethionine-dependent methyltransferase activity"/>
    <property type="evidence" value="ECO:0007669"/>
    <property type="project" value="InterPro"/>
</dbReference>
<evidence type="ECO:0000256" key="6">
    <source>
        <dbReference type="ARBA" id="ARBA00022691"/>
    </source>
</evidence>
<organism evidence="10 11">
    <name type="scientific">Photobacterium sp. (strain ATCC 43367)</name>
    <dbReference type="NCBI Taxonomy" id="379097"/>
    <lineage>
        <taxon>Bacteria</taxon>
        <taxon>Pseudomonadati</taxon>
        <taxon>Pseudomonadota</taxon>
        <taxon>Gammaproteobacteria</taxon>
        <taxon>Vibrionales</taxon>
        <taxon>Vibrionaceae</taxon>
        <taxon>Vibrio</taxon>
        <taxon>Vibrio oreintalis group</taxon>
    </lineage>
</organism>
<keyword evidence="6 8" id="KW-0949">S-adenosyl-L-methionine</keyword>
<dbReference type="EMBL" id="JRWP01000005">
    <property type="protein sequence ID" value="KGY09554.1"/>
    <property type="molecule type" value="Genomic_DNA"/>
</dbReference>
<dbReference type="InterPro" id="IPR013216">
    <property type="entry name" value="Methyltransf_11"/>
</dbReference>
<dbReference type="InterPro" id="IPR011814">
    <property type="entry name" value="BioC"/>
</dbReference>
<keyword evidence="7 8" id="KW-0093">Biotin biosynthesis</keyword>
<comment type="similarity">
    <text evidence="8">Belongs to the methyltransferase superfamily.</text>
</comment>
<evidence type="ECO:0000256" key="2">
    <source>
        <dbReference type="ARBA" id="ARBA00004746"/>
    </source>
</evidence>
<evidence type="ECO:0000256" key="1">
    <source>
        <dbReference type="ARBA" id="ARBA00000852"/>
    </source>
</evidence>
<dbReference type="SUPFAM" id="SSF53335">
    <property type="entry name" value="S-adenosyl-L-methionine-dependent methyltransferases"/>
    <property type="match status" value="1"/>
</dbReference>
<reference evidence="10 11" key="1">
    <citation type="submission" date="2014-10" db="EMBL/GenBank/DDBJ databases">
        <title>Genome sequencing of Vibrio sinaloensis T08.</title>
        <authorList>
            <person name="Chan K.-G."/>
            <person name="Mohamad N.I."/>
        </authorList>
    </citation>
    <scope>NUCLEOTIDE SEQUENCE [LARGE SCALE GENOMIC DNA]</scope>
    <source>
        <strain evidence="10 11">T08</strain>
    </source>
</reference>
<dbReference type="RefSeq" id="WP_038189451.1">
    <property type="nucleotide sequence ID" value="NZ_JRWP01000005.1"/>
</dbReference>
<keyword evidence="4 8" id="KW-0489">Methyltransferase</keyword>
<evidence type="ECO:0000313" key="10">
    <source>
        <dbReference type="EMBL" id="KGY09554.1"/>
    </source>
</evidence>
<evidence type="ECO:0000256" key="3">
    <source>
        <dbReference type="ARBA" id="ARBA00012327"/>
    </source>
</evidence>
<sequence>MEQALAVHGSSSNDKTAIAEAFGKAAQTYDAHAAFQRDVGHRLLDLMPADLTGRVVLDLGCGTGYFSQMLQQRGAHVVCCDLSQQMLDTARKRCGERNMSYHLGDAEKLPFKVEQFDMVFSSLALQWCEDLTDPLREIRRVLKHNGQAYFSTLLDGSLSELKQSWAKIDSYQHVNDFISTNQVKIALAQSGCLNHRLDLPSITVWYTTAFSLMRDLKGIGATHVHGRSHGLTSRTALRQVEQAYQTFKNHQGLLPATYQVCLGVIHR</sequence>
<dbReference type="GO" id="GO:0102130">
    <property type="term" value="F:malonyl-CoA methyltransferase activity"/>
    <property type="evidence" value="ECO:0007669"/>
    <property type="project" value="UniProtKB-EC"/>
</dbReference>
<dbReference type="GO" id="GO:0009102">
    <property type="term" value="P:biotin biosynthetic process"/>
    <property type="evidence" value="ECO:0007669"/>
    <property type="project" value="UniProtKB-UniRule"/>
</dbReference>
<dbReference type="PANTHER" id="PTHR13090">
    <property type="entry name" value="ARGININE-HYDROXYLASE NDUFAF5, MITOCHONDRIAL"/>
    <property type="match status" value="1"/>
</dbReference>
<dbReference type="CDD" id="cd02440">
    <property type="entry name" value="AdoMet_MTases"/>
    <property type="match status" value="1"/>
</dbReference>
<name>A0A0A5I1D5_PHOS4</name>